<name>T1JUE2_TETUR</name>
<feature type="region of interest" description="Disordered" evidence="2">
    <location>
        <begin position="1121"/>
        <end position="1210"/>
    </location>
</feature>
<keyword evidence="1" id="KW-0238">DNA-binding</keyword>
<evidence type="ECO:0000313" key="5">
    <source>
        <dbReference type="Proteomes" id="UP000015104"/>
    </source>
</evidence>
<dbReference type="Pfam" id="PF02257">
    <property type="entry name" value="RFX_DNA_binding"/>
    <property type="match status" value="1"/>
</dbReference>
<dbReference type="Gene3D" id="6.10.140.1290">
    <property type="match status" value="1"/>
</dbReference>
<dbReference type="PROSITE" id="PS51526">
    <property type="entry name" value="RFX_DBD"/>
    <property type="match status" value="1"/>
</dbReference>
<dbReference type="Pfam" id="PF18326">
    <property type="entry name" value="RFX5_N"/>
    <property type="match status" value="1"/>
</dbReference>
<dbReference type="InterPro" id="IPR036390">
    <property type="entry name" value="WH_DNA-bd_sf"/>
</dbReference>
<feature type="region of interest" description="Disordered" evidence="2">
    <location>
        <begin position="600"/>
        <end position="640"/>
    </location>
</feature>
<feature type="region of interest" description="Disordered" evidence="2">
    <location>
        <begin position="1328"/>
        <end position="1366"/>
    </location>
</feature>
<protein>
    <recommendedName>
        <fullName evidence="3">RFX-type winged-helix domain-containing protein</fullName>
    </recommendedName>
</protein>
<proteinExistence type="predicted"/>
<feature type="compositionally biased region" description="Low complexity" evidence="2">
    <location>
        <begin position="504"/>
        <end position="564"/>
    </location>
</feature>
<evidence type="ECO:0000313" key="4">
    <source>
        <dbReference type="EnsemblMetazoa" id="tetur02g00620.1"/>
    </source>
</evidence>
<reference evidence="5" key="1">
    <citation type="submission" date="2011-08" db="EMBL/GenBank/DDBJ databases">
        <authorList>
            <person name="Rombauts S."/>
        </authorList>
    </citation>
    <scope>NUCLEOTIDE SEQUENCE</scope>
    <source>
        <strain evidence="5">London</strain>
    </source>
</reference>
<dbReference type="InterPro" id="IPR039779">
    <property type="entry name" value="RFX-like"/>
</dbReference>
<keyword evidence="5" id="KW-1185">Reference proteome</keyword>
<dbReference type="STRING" id="32264.T1JUE2"/>
<evidence type="ECO:0000256" key="2">
    <source>
        <dbReference type="SAM" id="MobiDB-lite"/>
    </source>
</evidence>
<organism evidence="4 5">
    <name type="scientific">Tetranychus urticae</name>
    <name type="common">Two-spotted spider mite</name>
    <dbReference type="NCBI Taxonomy" id="32264"/>
    <lineage>
        <taxon>Eukaryota</taxon>
        <taxon>Metazoa</taxon>
        <taxon>Ecdysozoa</taxon>
        <taxon>Arthropoda</taxon>
        <taxon>Chelicerata</taxon>
        <taxon>Arachnida</taxon>
        <taxon>Acari</taxon>
        <taxon>Acariformes</taxon>
        <taxon>Trombidiformes</taxon>
        <taxon>Prostigmata</taxon>
        <taxon>Eleutherengona</taxon>
        <taxon>Raphignathae</taxon>
        <taxon>Tetranychoidea</taxon>
        <taxon>Tetranychidae</taxon>
        <taxon>Tetranychus</taxon>
    </lineage>
</organism>
<feature type="region of interest" description="Disordered" evidence="2">
    <location>
        <begin position="293"/>
        <end position="386"/>
    </location>
</feature>
<feature type="compositionally biased region" description="Low complexity" evidence="2">
    <location>
        <begin position="159"/>
        <end position="178"/>
    </location>
</feature>
<reference evidence="4" key="2">
    <citation type="submission" date="2015-06" db="UniProtKB">
        <authorList>
            <consortium name="EnsemblMetazoa"/>
        </authorList>
    </citation>
    <scope>IDENTIFICATION</scope>
</reference>
<feature type="region of interest" description="Disordered" evidence="2">
    <location>
        <begin position="159"/>
        <end position="211"/>
    </location>
</feature>
<dbReference type="EnsemblMetazoa" id="tetur02g00620.1">
    <property type="protein sequence ID" value="tetur02g00620.1"/>
    <property type="gene ID" value="tetur02g00620"/>
</dbReference>
<feature type="compositionally biased region" description="Low complexity" evidence="2">
    <location>
        <begin position="1337"/>
        <end position="1358"/>
    </location>
</feature>
<feature type="region of interest" description="Disordered" evidence="2">
    <location>
        <begin position="501"/>
        <end position="566"/>
    </location>
</feature>
<evidence type="ECO:0000259" key="3">
    <source>
        <dbReference type="PROSITE" id="PS51526"/>
    </source>
</evidence>
<dbReference type="PANTHER" id="PTHR12619">
    <property type="entry name" value="RFX TRANSCRIPTION FACTOR FAMILY"/>
    <property type="match status" value="1"/>
</dbReference>
<dbReference type="FunFam" id="1.10.10.10:FF:000422">
    <property type="entry name" value="DNA-binding protein RFX7"/>
    <property type="match status" value="1"/>
</dbReference>
<feature type="compositionally biased region" description="Low complexity" evidence="2">
    <location>
        <begin position="343"/>
        <end position="386"/>
    </location>
</feature>
<feature type="compositionally biased region" description="Polar residues" evidence="2">
    <location>
        <begin position="462"/>
        <end position="474"/>
    </location>
</feature>
<feature type="compositionally biased region" description="Polar residues" evidence="2">
    <location>
        <begin position="1174"/>
        <end position="1183"/>
    </location>
</feature>
<dbReference type="HOGENOM" id="CLU_249652_0_0_1"/>
<dbReference type="eggNOG" id="KOG3712">
    <property type="taxonomic scope" value="Eukaryota"/>
</dbReference>
<feature type="compositionally biased region" description="Polar residues" evidence="2">
    <location>
        <begin position="1152"/>
        <end position="1167"/>
    </location>
</feature>
<dbReference type="EMBL" id="CAEY01000777">
    <property type="status" value="NOT_ANNOTATED_CDS"/>
    <property type="molecule type" value="Genomic_DNA"/>
</dbReference>
<dbReference type="InterPro" id="IPR003150">
    <property type="entry name" value="DNA-bd_RFX"/>
</dbReference>
<dbReference type="SUPFAM" id="SSF46785">
    <property type="entry name" value="Winged helix' DNA-binding domain"/>
    <property type="match status" value="1"/>
</dbReference>
<evidence type="ECO:0000256" key="1">
    <source>
        <dbReference type="ARBA" id="ARBA00023125"/>
    </source>
</evidence>
<dbReference type="Gene3D" id="1.10.10.10">
    <property type="entry name" value="Winged helix-like DNA-binding domain superfamily/Winged helix DNA-binding domain"/>
    <property type="match status" value="1"/>
</dbReference>
<dbReference type="PANTHER" id="PTHR12619:SF21">
    <property type="entry name" value="RFX-TYPE WINGED-HELIX DOMAIN-CONTAINING PROTEIN"/>
    <property type="match status" value="1"/>
</dbReference>
<sequence length="1481" mass="159435">MSLPSSYSLSNEKVKQKIAHLINEINQFNDIEKLLLYIQLPSGSPSNDPLKHKGPGNPFGKKADVEVAQTYTWIQSHLEEDSTVSLPKHEVYDEYRCFCQSNSFEPLCVADFGKAMKHVFPRVKPRRLGQRGNSKYCYSGLRKRLTLPAPCLPDLSNTSTSLNNNVNNSNDDNNNGKVNGDDMRINKANSMEEDSSSDPSSTEEALGVDGSVRVNNDANFSTINDSTTNIYGKHTISPDIVQNAATRLILDWAEGILEQSFTNLQELGKYLINYDLVDKNSLQANYLHRYPVKRNSLNSSKSKRDGTQSSVQKKSHIKEIPGNSRRKGVDRNSKSISNNSTYNNVKNIHNSNSNNSNSNNSGFAISTSSSSTSQQQETTTTTPTVTLTRVNRRSRRLSVNGNGRSMDINGDCALGVNGDNNLKSTGHLNINVKKEVTQVDDCSNIDTYSNNDENKTGLPMLKNSTSQNKIPRSGTSHHIIVLPNNVQLTAATRSISRILTGDKSGSQSVPVSCLSSSSTPSTTTSFVSTSSSSSSLTTTSSSSSSCSTIKSTSLTSPPSLSTVTQKYKRIQPKPVSLSRSNSNVLESTFNYSTINEHTTLSSSTTNMNNVINSSQGRNNNLNSNNNSNNNNINDNNTNNLKSNENETLLITRRHSLASVPINGNELRSSELLMGNNGLTIGSLRRDKGNTGRGSGRGGSIKEERCLDKTQIKRHCDVSRDSDNVSCKKRFTSVEGCESTSPLSSSTLTLLTGSKSTLSNVKSTNNETGIILTLANGHSSEETNSSSTSLSPLPTTLGINTLASDDILLTTGLSVNNGLNEDANQSVKQQAKLNKNKSSTSSEMCIKLQELECDALNDDLNEQHGASSSSLMDSYEHCDPSTLSQLRRLLEKNLPNSKSNSNVGLTSLPSTIPSDIIAGNHSTNNGTNVIINNNNHVNHGHHLHQVNQPRNELNNNISNINVINNHEIMEQQIVSYDEATHNLVDNDIKLEENVTKYHLSNDKEAMICSTDKSFSIEAKKSLSNQCNSPMLVSSLSDSDGVIVSNESLNSIDNNMNMVNDVNNMVSSMDYCNMQTQVPSVPASPNTRRQAFNFQPISLRITPTIPENSAIGSYVNGNGTNVANSCSSSSSPSSSTVTTSETTGNSTGIGNNGQHQQHSPPAFSSNQRSIGVGLSQPPSSANSPFVSPRGTPIPLSRSRHDSGQSGYSGLRATPYPVIDSGLSSISSSPFISPQSTPVPLSGRMRTIGNCYSHLHSIHARSNLVNRARHSSGPGNPYTTLPSSLGGTFSMRSSSVSPMVVSYNANDLLFSSNGNNGQGATLASINAAFGETKHRTRNQSSTTTGTTTTSGVSSIGTPVSPKSEPLSPSGILISGDMSTSDLTSIDIASSSNGDSCFMDSCFTSRDWLTSNSRFLLSGYHGNHDANCGSNGLINGPNVGPVMRQRHFSSPYATIANNGSNNFSFNDSHSKEVQNLLKGSSFIES</sequence>
<feature type="domain" description="RFX-type winged-helix" evidence="3">
    <location>
        <begin position="70"/>
        <end position="145"/>
    </location>
</feature>
<dbReference type="Proteomes" id="UP000015104">
    <property type="component" value="Unassembled WGS sequence"/>
</dbReference>
<feature type="region of interest" description="Disordered" evidence="2">
    <location>
        <begin position="448"/>
        <end position="474"/>
    </location>
</feature>
<dbReference type="GO" id="GO:0000978">
    <property type="term" value="F:RNA polymerase II cis-regulatory region sequence-specific DNA binding"/>
    <property type="evidence" value="ECO:0007669"/>
    <property type="project" value="TreeGrafter"/>
</dbReference>
<dbReference type="GO" id="GO:0000981">
    <property type="term" value="F:DNA-binding transcription factor activity, RNA polymerase II-specific"/>
    <property type="evidence" value="ECO:0007669"/>
    <property type="project" value="TreeGrafter"/>
</dbReference>
<accession>T1JUE2</accession>
<feature type="compositionally biased region" description="Low complexity" evidence="2">
    <location>
        <begin position="1121"/>
        <end position="1151"/>
    </location>
</feature>
<dbReference type="InterPro" id="IPR036388">
    <property type="entry name" value="WH-like_DNA-bd_sf"/>
</dbReference>